<organism evidence="2 5">
    <name type="scientific">Oenococcus sicerae</name>
    <dbReference type="NCBI Taxonomy" id="2203724"/>
    <lineage>
        <taxon>Bacteria</taxon>
        <taxon>Bacillati</taxon>
        <taxon>Bacillota</taxon>
        <taxon>Bacilli</taxon>
        <taxon>Lactobacillales</taxon>
        <taxon>Lactobacillaceae</taxon>
        <taxon>Oenococcus</taxon>
    </lineage>
</organism>
<proteinExistence type="predicted"/>
<gene>
    <name evidence="3" type="ORF">DLJ48_03120</name>
    <name evidence="2" type="ORF">EVC35_02955</name>
</gene>
<sequence length="255" mass="29844">MKAKIYIASHKLYQMPKDPLYQPIWVGHAKSNNPLDLPAGWIADDSGDNISAKNSSFNELTALYWAWKNSDADVIGLVHYRRYFSLNHKKGLANILTDDQLGNLLETSRIILPKKRRYYIESNYSHYVHAHHKEPLDKARELMDAHYQESFDKVLKKTDQHLFNMLIMSRSELDQYASWMFPILFSLEKEIDTSGYDPYEKRVFGFIGERLLDVFLDANNKQYIEVPFVFEEKQNWINKGGRFLMRKLTGGKNGK</sequence>
<reference evidence="3 4" key="1">
    <citation type="journal article" date="2019" name="Syst. Appl. Microbiol.">
        <title>Oenococcus sicerae sp. nov., isolated from French cider.</title>
        <authorList>
            <person name="Cousin F.J."/>
            <person name="Le Guellec R."/>
            <person name="Chagnot C."/>
            <person name="Goux D."/>
            <person name="Dalmasso M."/>
            <person name="Laplace J.M."/>
            <person name="Cretenet M."/>
        </authorList>
    </citation>
    <scope>NUCLEOTIDE SEQUENCE [LARGE SCALE GENOMIC DNA]</scope>
    <source>
        <strain evidence="3 4">UCMA 15228</strain>
    </source>
</reference>
<evidence type="ECO:0000259" key="1">
    <source>
        <dbReference type="Pfam" id="PF14393"/>
    </source>
</evidence>
<dbReference type="InterPro" id="IPR025536">
    <property type="entry name" value="DUF4422"/>
</dbReference>
<dbReference type="EMBL" id="CP029684">
    <property type="protein sequence ID" value="QAS69583.1"/>
    <property type="molecule type" value="Genomic_DNA"/>
</dbReference>
<keyword evidence="4" id="KW-1185">Reference proteome</keyword>
<dbReference type="AlphaFoldDB" id="A0AAJ1RC07"/>
<dbReference type="EMBL" id="SDWY01000002">
    <property type="protein sequence ID" value="MDN6899967.1"/>
    <property type="molecule type" value="Genomic_DNA"/>
</dbReference>
<accession>A0AAJ1RC07</accession>
<evidence type="ECO:0000313" key="3">
    <source>
        <dbReference type="EMBL" id="QAS69583.1"/>
    </source>
</evidence>
<reference evidence="2" key="2">
    <citation type="submission" date="2019-01" db="EMBL/GenBank/DDBJ databases">
        <title>Oenococcus sicerae UCMA17102.</title>
        <authorList>
            <person name="Cousin F.J."/>
            <person name="Le Guellec R."/>
            <person name="Cretenet M."/>
        </authorList>
    </citation>
    <scope>NUCLEOTIDE SEQUENCE</scope>
    <source>
        <strain evidence="2">UCMA17102</strain>
    </source>
</reference>
<feature type="domain" description="DUF4422" evidence="1">
    <location>
        <begin position="4"/>
        <end position="219"/>
    </location>
</feature>
<evidence type="ECO:0000313" key="5">
    <source>
        <dbReference type="Proteomes" id="UP001167919"/>
    </source>
</evidence>
<protein>
    <submittedName>
        <fullName evidence="2">DUF4422 domain-containing protein</fullName>
    </submittedName>
</protein>
<name>A0AAJ1RC07_9LACO</name>
<reference evidence="3" key="3">
    <citation type="submission" date="2020-01" db="EMBL/GenBank/DDBJ databases">
        <authorList>
            <person name="Cousin F.J."/>
            <person name="Le Guellec R."/>
            <person name="Cretenet M."/>
        </authorList>
    </citation>
    <scope>NUCLEOTIDE SEQUENCE</scope>
    <source>
        <strain evidence="3">UCMA 15228</strain>
    </source>
</reference>
<dbReference type="RefSeq" id="WP_128685815.1">
    <property type="nucleotide sequence ID" value="NZ_CP029684.2"/>
</dbReference>
<evidence type="ECO:0000313" key="2">
    <source>
        <dbReference type="EMBL" id="MDN6899967.1"/>
    </source>
</evidence>
<dbReference type="Pfam" id="PF14393">
    <property type="entry name" value="DUF4422"/>
    <property type="match status" value="1"/>
</dbReference>
<dbReference type="Proteomes" id="UP001167919">
    <property type="component" value="Unassembled WGS sequence"/>
</dbReference>
<evidence type="ECO:0000313" key="4">
    <source>
        <dbReference type="Proteomes" id="UP000286907"/>
    </source>
</evidence>
<dbReference type="Proteomes" id="UP000286907">
    <property type="component" value="Chromosome"/>
</dbReference>